<dbReference type="Proteomes" id="UP000182306">
    <property type="component" value="Plasmid C"/>
</dbReference>
<sequence length="403" mass="44569">MLQILYLAQDLADPAVRRRTLTLLAGGAHVTLAGFRRGANPLAAASGVEPIELGTTADGRFAQRLGAVAAACLSLKSRLGHLRKPDLIIARNLEMLAVAKRAVTLFGGDVPIVYECLDIHRLMLRRDMVGRALRAAEARLGRDARSLITSSPAFIEHYFRPLSGLEAPPMLLENKVLEIDGSTLPAAVPARYPQPGAPWRIGWFGALRCRKSLHLLAEFSRRMEGRFEVVLRGRPAYSELRDFDGFVQNEPFMRFDGAYRNPEDLAEIYGAVHFTWAIDFFEEGQNSNWLLPNRLYEGCRHRRVPIAMKGTETARFLAVRGIGLVLEEANPDALAALLGSMTPDKFSEAADRIGRCHPATWVFDRSDCETLVRRLATLTHDATQTIIPAAALAEARHNESGLL</sequence>
<dbReference type="AlphaFoldDB" id="A0A1L3LXX9"/>
<dbReference type="OrthoDB" id="7973140at2"/>
<gene>
    <name evidence="1" type="primary">exoL</name>
    <name evidence="1" type="ORF">SAMCFNEI73_pC1261</name>
</gene>
<protein>
    <submittedName>
        <fullName evidence="1">Succinoglycan biosynthesis protein ExoL</fullName>
    </submittedName>
</protein>
<reference evidence="1 2" key="1">
    <citation type="submission" date="2015-10" db="EMBL/GenBank/DDBJ databases">
        <title>Genomic differences between typical nodule nitrogen-fixing rhizobial strains and those coming from bean seeds.</title>
        <authorList>
            <person name="Peralta H."/>
            <person name="Aguilar-Vera A."/>
            <person name="Diaz R."/>
            <person name="Mora Y."/>
            <person name="Martinez-Batallar G."/>
            <person name="Salazar E."/>
            <person name="Vargas-Lagunas C."/>
            <person name="Encarnacion S."/>
            <person name="Girard L."/>
            <person name="Mora J."/>
        </authorList>
    </citation>
    <scope>NUCLEOTIDE SEQUENCE [LARGE SCALE GENOMIC DNA]</scope>
    <source>
        <strain evidence="1 2">CFNEI 73</strain>
        <plasmid evidence="1 2">C</plasmid>
    </source>
</reference>
<dbReference type="SUPFAM" id="SSF53756">
    <property type="entry name" value="UDP-Glycosyltransferase/glycogen phosphorylase"/>
    <property type="match status" value="1"/>
</dbReference>
<geneLocation type="plasmid" evidence="1 2">
    <name>C</name>
</geneLocation>
<keyword evidence="1" id="KW-0614">Plasmid</keyword>
<dbReference type="EMBL" id="CP013110">
    <property type="protein sequence ID" value="APG94969.1"/>
    <property type="molecule type" value="Genomic_DNA"/>
</dbReference>
<dbReference type="KEGG" id="same:SAMCFNEI73_pC1261"/>
<evidence type="ECO:0000313" key="2">
    <source>
        <dbReference type="Proteomes" id="UP000182306"/>
    </source>
</evidence>
<evidence type="ECO:0000313" key="1">
    <source>
        <dbReference type="EMBL" id="APG94969.1"/>
    </source>
</evidence>
<organism evidence="1 2">
    <name type="scientific">Sinorhizobium americanum</name>
    <dbReference type="NCBI Taxonomy" id="194963"/>
    <lineage>
        <taxon>Bacteria</taxon>
        <taxon>Pseudomonadati</taxon>
        <taxon>Pseudomonadota</taxon>
        <taxon>Alphaproteobacteria</taxon>
        <taxon>Hyphomicrobiales</taxon>
        <taxon>Rhizobiaceae</taxon>
        <taxon>Sinorhizobium/Ensifer group</taxon>
        <taxon>Sinorhizobium</taxon>
    </lineage>
</organism>
<proteinExistence type="predicted"/>
<name>A0A1L3LXX9_9HYPH</name>
<keyword evidence="2" id="KW-1185">Reference proteome</keyword>
<accession>A0A1L3LXX9</accession>
<dbReference type="RefSeq" id="WP_064254793.1">
    <property type="nucleotide sequence ID" value="NZ_CP013110.1"/>
</dbReference>